<dbReference type="InterPro" id="IPR050909">
    <property type="entry name" value="Bact_Autotransporter_VF"/>
</dbReference>
<gene>
    <name evidence="4" type="ORF">AB1E22_18370</name>
</gene>
<dbReference type="NCBIfam" id="TIGR02601">
    <property type="entry name" value="autotrns_rpt"/>
    <property type="match status" value="1"/>
</dbReference>
<dbReference type="RefSeq" id="WP_367596667.1">
    <property type="nucleotide sequence ID" value="NZ_JBFMVT010000002.1"/>
</dbReference>
<evidence type="ECO:0000256" key="2">
    <source>
        <dbReference type="ARBA" id="ARBA00023026"/>
    </source>
</evidence>
<evidence type="ECO:0000256" key="1">
    <source>
        <dbReference type="ARBA" id="ARBA00022729"/>
    </source>
</evidence>
<dbReference type="InterPro" id="IPR024973">
    <property type="entry name" value="ESPR"/>
</dbReference>
<evidence type="ECO:0000313" key="4">
    <source>
        <dbReference type="EMBL" id="MEW7314636.1"/>
    </source>
</evidence>
<reference evidence="4 5" key="1">
    <citation type="submission" date="2024-07" db="EMBL/GenBank/DDBJ databases">
        <authorList>
            <person name="Wang L."/>
        </authorList>
    </citation>
    <scope>NUCLEOTIDE SEQUENCE [LARGE SCALE GENOMIC DNA]</scope>
    <source>
        <strain evidence="4 5">WL359</strain>
    </source>
</reference>
<dbReference type="InterPro" id="IPR005546">
    <property type="entry name" value="Autotransporte_beta"/>
</dbReference>
<dbReference type="Gene3D" id="2.40.128.130">
    <property type="entry name" value="Autotransporter beta-domain"/>
    <property type="match status" value="1"/>
</dbReference>
<feature type="domain" description="Autotransporter" evidence="3">
    <location>
        <begin position="2075"/>
        <end position="2363"/>
    </location>
</feature>
<keyword evidence="1" id="KW-0732">Signal</keyword>
<sequence length="2364" mass="242133">MNKFYNVIWNATLGRFVVASELAQGKKKSKSSSVGSTFSDVLFSKKVLLTCILSALAAEKSSAADSEIGFFTPQDSSYSILSGQVNLITGGSNGFANISTGAAGFTNTTLQQALDAGVVVTGADYISGDIFRIGNKGSTITYEDPITHNQTSVSVYDNAQMSVAPARDFIFPMSYAVGEHGQYVDTSIYSIQPGAVVDVNVGVTDANWMNTASNQLSVIMKGSQADVTTSAVFNVADTGTLNYNSKTVAELGYISNNNSDSKYAASFSGGFKGQVTSKIGDFIVDDLASFQSYNTALQQAISGGRLLSTDYDAQLELAYDKTLKQVYVNTAIPDNDATNMNADRGRIAFIKADGAGANVNISQEANIQMFRSDASLVRLLNGATLTNLGTLGTVYNTLRGAYVIFAKDSTINNEGVIDAGTYSDMTDFNKYTKTGFNTGRGDQVAINASGTSTILNNGVINVAPRQDNAGSNGIVTNDTTQLTNNGSINLAALAQPASVNGNYKATGVILQKKSVFENNGELYIGRLAQRNINDVTSDVAVTSLGTLGVSLLNGGTLNNNVGGTMTIGSQTQGATAISATGSASVVNQKGTVNVNGRLGTASNASSKNIGISSSSGAKQITNSGTINLNGINSVGLQVLAGSAATNSGNIVVNQGVDPATKTANYGIWSEGVGANVTHSGTVELKGDRAIGIHARSQGIVTLGGTGKVAFESGENQIGYYVYGPGSSIKDNSTGEQNVSTKGSTLYRIDGGSSFTGSADNTSTMKASGVNSTILLVTGKSDDGKTISKLNTGKVVLNVDAAGATAVKVEGGAQGVLDQGVLLALTAKNATAGIVDGNSTTITGAAGATGASQLTSYATLDNSNAASDAMGYIARNKGTLIHKGSLNFTSDNSTGVLVDGGNLENSSDIAVNGIAVDIVGGDSKVANTGTVKATGGTAAYRLKDGASLALSGQGTTIAQNGAHGVLIEAPAKSTLLKATATSQLTVTDATISVTGTGNAIENGAEVAGIRLNNAKLNVDQGAGIRTGAELGTSNSGVITVSGSGAGIALKHADGSSTTADLNLLDSDGLTINVTGASGSGIVTNTSGEVQNGTVINVTATDGGSALVVGGTTANVIQSGALTSKSLTKEVVNLDNGKVSTFTNNGSIKANSANQVAVASQSGAGMTFTNNAGSSIVGKVNLLTGNNSVNLLSGSTGTDFFTGTGNDEFNLKNVKSDETSLFTSLNGGAGADTLNLDNSAYVLKNVNVLTGFETVNLKNGSTFTEENTLLALGDDTNDATGTVFNIDNNSTLALTNTADVAFKSHLKGTGTVKADLSNKAFSFTDNNKGDAFAGTLELLNSTFELGGINTRALNSANLKLSSGSEATVGQGQQNVGGLSFNGGTADFGELNPGIKQASNTVHTANTLDISGQGVVKVALNGVINDNPLPAENLSLMEQDDAQTLVKLADSSGAVAGSGGNLRLKDQNGETITDAVVENITQSGETVAKGTWDYRLTGGDNADGLYINYGLKQVELLAQGDNALILNGNNATGVASDLSAKVTGAGDLHIDTGTSSVSLSNLDNDYLGETIVASGTLALANDNVLGKTSNLQVDAQSKVDMQGHSQQVGALNTAMGSQILLAEGSELTISDSQRSAGILDGGTINADTLAGSGKLIIDPSVVTVTGANSAYTGDTLIEGGSQALLNNVSGLGDSGTVTLAGKEDRLIFAKQLASDAATVGNLGKQLAGTGSIAFKDNADITLTADNRAFAGEFSVEDASHLRASSAENLGSAAITNSGDLHLTADQRWELTNIVTGSGNLEKLGTQTLIVNRDLAYTGETHINAGQLILGDNASASGMLSGNGAVNIASGATLGGNGVVTGTVNNLGTLAALNALPGYASDRASTLNVGSLVNQGEIKLAGTSAGNTLVVNGNYAGDNGLLSLNTVLGDDNSLTDKLVVKGDTSGSTRVQVNNLGGNGDLTNKGIEVVQVAGQSDGSFTLQGRAVAGAYDYFLNKGQATDGNWYLQSQLPTPLDPVNPVDPANNVDPVDPVNPDKPSDPIIRPEAGAYTANIAAANTMFVTTLHDRLGETNYVDALTGEEKVTSMWMRNLGGHTRFRDDSGQLKTQSNRYVLQMGGDIAQWGAEDSNRTHLGVMAGYGNNQSNTRSSVTHYGADGSVNGYSVGVYGTWFANEAEHTGAYVDTWAQYSWFNNSVKGEDLASESYKSDGFTGSIETGYTFKTGEFKGSKGTTNAVYVQPQAQAVWMGVKADSHTEANGTHVESQGDGNLMTRLGARAYLKGHSQIDEGKQREFEPFIEANWIHNTNNFGTSMNGVTSSMAGAKNIAEVKVGVEGQINNNLNIWGNIGNQVGDKGYSDASAMIGIKYNFK</sequence>
<dbReference type="InterPro" id="IPR011050">
    <property type="entry name" value="Pectin_lyase_fold/virulence"/>
</dbReference>
<dbReference type="PROSITE" id="PS51208">
    <property type="entry name" value="AUTOTRANSPORTER"/>
    <property type="match status" value="1"/>
</dbReference>
<proteinExistence type="predicted"/>
<dbReference type="InterPro" id="IPR036709">
    <property type="entry name" value="Autotransporte_beta_dom_sf"/>
</dbReference>
<dbReference type="Proteomes" id="UP001555342">
    <property type="component" value="Unassembled WGS sequence"/>
</dbReference>
<protein>
    <submittedName>
        <fullName evidence="4">Autotransporter outer membrane beta-barrel domain-containing protein</fullName>
    </submittedName>
</protein>
<evidence type="ECO:0000259" key="3">
    <source>
        <dbReference type="PROSITE" id="PS51208"/>
    </source>
</evidence>
<evidence type="ECO:0000313" key="5">
    <source>
        <dbReference type="Proteomes" id="UP001555342"/>
    </source>
</evidence>
<dbReference type="PANTHER" id="PTHR12338">
    <property type="entry name" value="AUTOTRANSPORTER"/>
    <property type="match status" value="1"/>
</dbReference>
<dbReference type="Pfam" id="PF18883">
    <property type="entry name" value="AC_1"/>
    <property type="match status" value="1"/>
</dbReference>
<dbReference type="PANTHER" id="PTHR12338:SF5">
    <property type="entry name" value="ANTIGEN 43-RELATED"/>
    <property type="match status" value="1"/>
</dbReference>
<organism evidence="4 5">
    <name type="scientific">Buttiauxella gaviniae</name>
    <dbReference type="NCBI Taxonomy" id="82990"/>
    <lineage>
        <taxon>Bacteria</taxon>
        <taxon>Pseudomonadati</taxon>
        <taxon>Pseudomonadota</taxon>
        <taxon>Gammaproteobacteria</taxon>
        <taxon>Enterobacterales</taxon>
        <taxon>Enterobacteriaceae</taxon>
        <taxon>Buttiauxella</taxon>
    </lineage>
</organism>
<dbReference type="Pfam" id="PF03797">
    <property type="entry name" value="Autotransporter"/>
    <property type="match status" value="1"/>
</dbReference>
<dbReference type="InterPro" id="IPR013425">
    <property type="entry name" value="Autotrns_rpt"/>
</dbReference>
<keyword evidence="5" id="KW-1185">Reference proteome</keyword>
<dbReference type="Gene3D" id="2.160.20.20">
    <property type="match status" value="1"/>
</dbReference>
<dbReference type="NCBIfam" id="TIGR01414">
    <property type="entry name" value="autotrans_barl"/>
    <property type="match status" value="1"/>
</dbReference>
<dbReference type="InterPro" id="IPR043990">
    <property type="entry name" value="AC_1"/>
</dbReference>
<dbReference type="Pfam" id="PF13018">
    <property type="entry name" value="ESPR"/>
    <property type="match status" value="1"/>
</dbReference>
<dbReference type="InterPro" id="IPR012332">
    <property type="entry name" value="Autotransporter_pectin_lyase_C"/>
</dbReference>
<dbReference type="InterPro" id="IPR006315">
    <property type="entry name" value="OM_autotransptr_brl_dom"/>
</dbReference>
<keyword evidence="2" id="KW-0843">Virulence</keyword>
<dbReference type="EMBL" id="JBFMVT010000002">
    <property type="protein sequence ID" value="MEW7314636.1"/>
    <property type="molecule type" value="Genomic_DNA"/>
</dbReference>
<dbReference type="SUPFAM" id="SSF103515">
    <property type="entry name" value="Autotransporter"/>
    <property type="match status" value="1"/>
</dbReference>
<dbReference type="SUPFAM" id="SSF51126">
    <property type="entry name" value="Pectin lyase-like"/>
    <property type="match status" value="1"/>
</dbReference>
<dbReference type="CDD" id="cd01344">
    <property type="entry name" value="PL2_Passenger_AT"/>
    <property type="match status" value="1"/>
</dbReference>
<comment type="caution">
    <text evidence="4">The sequence shown here is derived from an EMBL/GenBank/DDBJ whole genome shotgun (WGS) entry which is preliminary data.</text>
</comment>
<name>A0ABV3NZ31_9ENTR</name>
<dbReference type="SMART" id="SM00869">
    <property type="entry name" value="Autotransporter"/>
    <property type="match status" value="1"/>
</dbReference>
<accession>A0ABV3NZ31</accession>